<evidence type="ECO:0000256" key="2">
    <source>
        <dbReference type="ARBA" id="ARBA00012483"/>
    </source>
</evidence>
<dbReference type="AlphaFoldDB" id="A0A9W7LJI8"/>
<proteinExistence type="predicted"/>
<evidence type="ECO:0000256" key="3">
    <source>
        <dbReference type="ARBA" id="ARBA00022786"/>
    </source>
</evidence>
<evidence type="ECO:0000313" key="4">
    <source>
        <dbReference type="EMBL" id="GMI67158.1"/>
    </source>
</evidence>
<comment type="caution">
    <text evidence="4">The sequence shown here is derived from an EMBL/GenBank/DDBJ whole genome shotgun (WGS) entry which is preliminary data.</text>
</comment>
<dbReference type="GO" id="GO:0061630">
    <property type="term" value="F:ubiquitin protein ligase activity"/>
    <property type="evidence" value="ECO:0007669"/>
    <property type="project" value="UniProtKB-EC"/>
</dbReference>
<keyword evidence="3" id="KW-0833">Ubl conjugation pathway</keyword>
<organism evidence="4 5">
    <name type="scientific">Hibiscus trionum</name>
    <name type="common">Flower of an hour</name>
    <dbReference type="NCBI Taxonomy" id="183268"/>
    <lineage>
        <taxon>Eukaryota</taxon>
        <taxon>Viridiplantae</taxon>
        <taxon>Streptophyta</taxon>
        <taxon>Embryophyta</taxon>
        <taxon>Tracheophyta</taxon>
        <taxon>Spermatophyta</taxon>
        <taxon>Magnoliopsida</taxon>
        <taxon>eudicotyledons</taxon>
        <taxon>Gunneridae</taxon>
        <taxon>Pentapetalae</taxon>
        <taxon>rosids</taxon>
        <taxon>malvids</taxon>
        <taxon>Malvales</taxon>
        <taxon>Malvaceae</taxon>
        <taxon>Malvoideae</taxon>
        <taxon>Hibiscus</taxon>
    </lineage>
</organism>
<dbReference type="PANTHER" id="PTHR45647">
    <property type="entry name" value="OS02G0152300 PROTEIN"/>
    <property type="match status" value="1"/>
</dbReference>
<evidence type="ECO:0000256" key="1">
    <source>
        <dbReference type="ARBA" id="ARBA00000900"/>
    </source>
</evidence>
<dbReference type="Proteomes" id="UP001165190">
    <property type="component" value="Unassembled WGS sequence"/>
</dbReference>
<dbReference type="EC" id="2.3.2.27" evidence="2"/>
<dbReference type="PANTHER" id="PTHR45647:SF132">
    <property type="entry name" value="KINASE WITH ADENINE NUCLEOTIDE ALPHA HYDROLASES-LIKE DOMAIN-CONTAINING PROTEIN"/>
    <property type="match status" value="1"/>
</dbReference>
<dbReference type="InterPro" id="IPR051348">
    <property type="entry name" value="U-box_ubiquitin_ligases"/>
</dbReference>
<keyword evidence="5" id="KW-1185">Reference proteome</keyword>
<accession>A0A9W7LJI8</accession>
<comment type="catalytic activity">
    <reaction evidence="1">
        <text>S-ubiquitinyl-[E2 ubiquitin-conjugating enzyme]-L-cysteine + [acceptor protein]-L-lysine = [E2 ubiquitin-conjugating enzyme]-L-cysteine + N(6)-ubiquitinyl-[acceptor protein]-L-lysine.</text>
        <dbReference type="EC" id="2.3.2.27"/>
    </reaction>
</comment>
<evidence type="ECO:0000313" key="5">
    <source>
        <dbReference type="Proteomes" id="UP001165190"/>
    </source>
</evidence>
<dbReference type="EMBL" id="BSYR01000004">
    <property type="protein sequence ID" value="GMI67158.1"/>
    <property type="molecule type" value="Genomic_DNA"/>
</dbReference>
<protein>
    <recommendedName>
        <fullName evidence="2">RING-type E3 ubiquitin transferase</fullName>
        <ecNumber evidence="2">2.3.2.27</ecNumber>
    </recommendedName>
</protein>
<reference evidence="4" key="1">
    <citation type="submission" date="2023-05" db="EMBL/GenBank/DDBJ databases">
        <title>Genome and transcriptome analyses reveal genes involved in the formation of fine ridges on petal epidermal cells in Hibiscus trionum.</title>
        <authorList>
            <person name="Koshimizu S."/>
            <person name="Masuda S."/>
            <person name="Ishii T."/>
            <person name="Shirasu K."/>
            <person name="Hoshino A."/>
            <person name="Arita M."/>
        </authorList>
    </citation>
    <scope>NUCLEOTIDE SEQUENCE</scope>
    <source>
        <strain evidence="4">Hamamatsu line</strain>
    </source>
</reference>
<sequence length="120" mass="13624">MWTQDNNNYAERRELKNTNAGFVAVAIDKDKKNSHHALKWAADHLLQNGQIIVLIHVKAKPYNSTLPRLNQVAESNGGLAFVCKDHDPQSREVFLPFRCFCTRKDVSLIPTFIASGQSRF</sequence>
<dbReference type="OrthoDB" id="786795at2759"/>
<gene>
    <name evidence="4" type="ORF">HRI_000385100</name>
</gene>
<name>A0A9W7LJI8_HIBTR</name>